<name>A0A2P5SZ56_9GAMM</name>
<dbReference type="NCBIfam" id="NF004393">
    <property type="entry name" value="PRK05751.1-4"/>
    <property type="match status" value="1"/>
</dbReference>
<accession>A0A2P5SZ56</accession>
<keyword evidence="5" id="KW-0963">Cytoplasm</keyword>
<evidence type="ECO:0000256" key="5">
    <source>
        <dbReference type="HAMAP-Rule" id="MF_00821"/>
    </source>
</evidence>
<comment type="caution">
    <text evidence="6">The sequence shown here is derived from an EMBL/GenBank/DDBJ whole genome shotgun (WGS) entry which is preliminary data.</text>
</comment>
<proteinExistence type="inferred from homology"/>
<evidence type="ECO:0000313" key="7">
    <source>
        <dbReference type="Proteomes" id="UP000296034"/>
    </source>
</evidence>
<reference evidence="6 7" key="1">
    <citation type="journal article" date="2018" name="Genome Biol. Evol.">
        <title>Cladogenesis and Genomic Streamlining in Extracellular Endosymbionts of Tropical Stink Bugs.</title>
        <authorList>
            <person name="Otero-Bravo A."/>
            <person name="Goffredi S."/>
            <person name="Sabree Z.L."/>
        </authorList>
    </citation>
    <scope>NUCLEOTIDE SEQUENCE [LARGE SCALE GENOMIC DNA]</scope>
    <source>
        <strain evidence="6 7">SoET</strain>
    </source>
</reference>
<dbReference type="NCBIfam" id="TIGR00809">
    <property type="entry name" value="secB"/>
    <property type="match status" value="1"/>
</dbReference>
<dbReference type="HAMAP" id="MF_00821">
    <property type="entry name" value="SecB"/>
    <property type="match status" value="1"/>
</dbReference>
<organism evidence="6 7">
    <name type="scientific">Candidatus Pantoea edessiphila</name>
    <dbReference type="NCBI Taxonomy" id="2044610"/>
    <lineage>
        <taxon>Bacteria</taxon>
        <taxon>Pseudomonadati</taxon>
        <taxon>Pseudomonadota</taxon>
        <taxon>Gammaproteobacteria</taxon>
        <taxon>Enterobacterales</taxon>
        <taxon>Erwiniaceae</taxon>
        <taxon>Pantoea</taxon>
    </lineage>
</organism>
<dbReference type="RefSeq" id="WP_136131577.1">
    <property type="nucleotide sequence ID" value="NZ_PDKS01000001.1"/>
</dbReference>
<dbReference type="SUPFAM" id="SSF54611">
    <property type="entry name" value="SecB-like"/>
    <property type="match status" value="1"/>
</dbReference>
<comment type="subcellular location">
    <subcellularLocation>
        <location evidence="5">Cytoplasm</location>
    </subcellularLocation>
</comment>
<dbReference type="GO" id="GO:0005737">
    <property type="term" value="C:cytoplasm"/>
    <property type="evidence" value="ECO:0007669"/>
    <property type="project" value="UniProtKB-SubCell"/>
</dbReference>
<keyword evidence="2 5" id="KW-0813">Transport</keyword>
<evidence type="ECO:0000256" key="2">
    <source>
        <dbReference type="ARBA" id="ARBA00022448"/>
    </source>
</evidence>
<keyword evidence="4 5" id="KW-0811">Translocation</keyword>
<dbReference type="GO" id="GO:0051082">
    <property type="term" value="F:unfolded protein binding"/>
    <property type="evidence" value="ECO:0007669"/>
    <property type="project" value="InterPro"/>
</dbReference>
<sequence length="151" mass="17577">MLNYNANEIEFQIMRIYVKDISLEAPNIPQIFHKDWNSKLEFSINTSFCQLSEGVFEVVLNVTVTCHLDKDIAFLCEIKQAGIFSINKNKIDDLQITHFLSTYCPNMLFPYASECINNLVARASFPLIHLLPIDFYEIFNKNLQKDLKNTY</sequence>
<dbReference type="GO" id="GO:0006457">
    <property type="term" value="P:protein folding"/>
    <property type="evidence" value="ECO:0007669"/>
    <property type="project" value="UniProtKB-UniRule"/>
</dbReference>
<dbReference type="InterPro" id="IPR035958">
    <property type="entry name" value="SecB-like_sf"/>
</dbReference>
<comment type="function">
    <text evidence="5">One of the proteins required for the normal export of preproteins out of the cell cytoplasm. It is a molecular chaperone that binds to a subset of precursor proteins, maintaining them in a translocation-competent state. It also specifically binds to its receptor SecA.</text>
</comment>
<evidence type="ECO:0000256" key="1">
    <source>
        <dbReference type="ARBA" id="ARBA00009990"/>
    </source>
</evidence>
<dbReference type="GO" id="GO:0051262">
    <property type="term" value="P:protein tetramerization"/>
    <property type="evidence" value="ECO:0007669"/>
    <property type="project" value="InterPro"/>
</dbReference>
<comment type="similarity">
    <text evidence="1 5">Belongs to the SecB family.</text>
</comment>
<dbReference type="EMBL" id="PDKS01000001">
    <property type="protein sequence ID" value="PPI87582.1"/>
    <property type="molecule type" value="Genomic_DNA"/>
</dbReference>
<evidence type="ECO:0000313" key="6">
    <source>
        <dbReference type="EMBL" id="PPI87582.1"/>
    </source>
</evidence>
<dbReference type="OrthoDB" id="9795145at2"/>
<dbReference type="Proteomes" id="UP000296034">
    <property type="component" value="Unassembled WGS sequence"/>
</dbReference>
<dbReference type="Pfam" id="PF02556">
    <property type="entry name" value="SecB"/>
    <property type="match status" value="1"/>
</dbReference>
<dbReference type="InterPro" id="IPR003708">
    <property type="entry name" value="SecB"/>
</dbReference>
<gene>
    <name evidence="5" type="primary">secB</name>
    <name evidence="6" type="ORF">CRV11_01495</name>
</gene>
<evidence type="ECO:0000256" key="3">
    <source>
        <dbReference type="ARBA" id="ARBA00022927"/>
    </source>
</evidence>
<dbReference type="GO" id="GO:0015031">
    <property type="term" value="P:protein transport"/>
    <property type="evidence" value="ECO:0007669"/>
    <property type="project" value="UniProtKB-UniRule"/>
</dbReference>
<protein>
    <recommendedName>
        <fullName evidence="5">Protein-export protein SecB</fullName>
    </recommendedName>
</protein>
<dbReference type="AlphaFoldDB" id="A0A2P5SZ56"/>
<keyword evidence="5" id="KW-0143">Chaperone</keyword>
<dbReference type="PANTHER" id="PTHR36918">
    <property type="match status" value="1"/>
</dbReference>
<dbReference type="PRINTS" id="PR01594">
    <property type="entry name" value="SECBCHAPRONE"/>
</dbReference>
<evidence type="ECO:0000256" key="4">
    <source>
        <dbReference type="ARBA" id="ARBA00023010"/>
    </source>
</evidence>
<dbReference type="Gene3D" id="3.10.420.10">
    <property type="entry name" value="SecB-like"/>
    <property type="match status" value="1"/>
</dbReference>
<comment type="subunit">
    <text evidence="5">Homotetramer, a dimer of dimers. One homotetramer interacts with 1 SecA dimer.</text>
</comment>
<keyword evidence="3 5" id="KW-0653">Protein transport</keyword>
<dbReference type="PANTHER" id="PTHR36918:SF1">
    <property type="entry name" value="PROTEIN-EXPORT PROTEIN SECB"/>
    <property type="match status" value="1"/>
</dbReference>